<feature type="transmembrane region" description="Helical" evidence="6">
    <location>
        <begin position="377"/>
        <end position="396"/>
    </location>
</feature>
<dbReference type="Proteomes" id="UP000244722">
    <property type="component" value="Unassembled WGS sequence"/>
</dbReference>
<feature type="compositionally biased region" description="Polar residues" evidence="5">
    <location>
        <begin position="14"/>
        <end position="25"/>
    </location>
</feature>
<feature type="region of interest" description="Disordered" evidence="5">
    <location>
        <begin position="1"/>
        <end position="38"/>
    </location>
</feature>
<feature type="transmembrane region" description="Helical" evidence="6">
    <location>
        <begin position="445"/>
        <end position="471"/>
    </location>
</feature>
<dbReference type="PANTHER" id="PTHR23502:SF22">
    <property type="entry name" value="MAJOR FACILITATOR SUPERFAMILY (MFS) PROFILE DOMAIN-CONTAINING PROTEIN"/>
    <property type="match status" value="1"/>
</dbReference>
<feature type="transmembrane region" description="Helical" evidence="6">
    <location>
        <begin position="195"/>
        <end position="218"/>
    </location>
</feature>
<feature type="transmembrane region" description="Helical" evidence="6">
    <location>
        <begin position="230"/>
        <end position="251"/>
    </location>
</feature>
<dbReference type="InterPro" id="IPR036259">
    <property type="entry name" value="MFS_trans_sf"/>
</dbReference>
<feature type="transmembrane region" description="Helical" evidence="6">
    <location>
        <begin position="170"/>
        <end position="189"/>
    </location>
</feature>
<organism evidence="7 8">
    <name type="scientific">Tuber borchii</name>
    <name type="common">White truffle</name>
    <dbReference type="NCBI Taxonomy" id="42251"/>
    <lineage>
        <taxon>Eukaryota</taxon>
        <taxon>Fungi</taxon>
        <taxon>Dikarya</taxon>
        <taxon>Ascomycota</taxon>
        <taxon>Pezizomycotina</taxon>
        <taxon>Pezizomycetes</taxon>
        <taxon>Pezizales</taxon>
        <taxon>Tuberaceae</taxon>
        <taxon>Tuber</taxon>
    </lineage>
</organism>
<feature type="transmembrane region" description="Helical" evidence="6">
    <location>
        <begin position="477"/>
        <end position="499"/>
    </location>
</feature>
<evidence type="ECO:0000313" key="7">
    <source>
        <dbReference type="EMBL" id="PUU76857.1"/>
    </source>
</evidence>
<dbReference type="InterPro" id="IPR011701">
    <property type="entry name" value="MFS"/>
</dbReference>
<dbReference type="STRING" id="42251.A0A2T6ZMZ5"/>
<feature type="compositionally biased region" description="Basic and acidic residues" evidence="5">
    <location>
        <begin position="1"/>
        <end position="13"/>
    </location>
</feature>
<dbReference type="EMBL" id="NESQ01000172">
    <property type="protein sequence ID" value="PUU76857.1"/>
    <property type="molecule type" value="Genomic_DNA"/>
</dbReference>
<dbReference type="AlphaFoldDB" id="A0A2T6ZMZ5"/>
<evidence type="ECO:0000256" key="4">
    <source>
        <dbReference type="ARBA" id="ARBA00023136"/>
    </source>
</evidence>
<evidence type="ECO:0000256" key="3">
    <source>
        <dbReference type="ARBA" id="ARBA00022989"/>
    </source>
</evidence>
<keyword evidence="3 6" id="KW-1133">Transmembrane helix</keyword>
<evidence type="ECO:0000313" key="8">
    <source>
        <dbReference type="Proteomes" id="UP000244722"/>
    </source>
</evidence>
<comment type="subcellular location">
    <subcellularLocation>
        <location evidence="1">Membrane</location>
        <topology evidence="1">Multi-pass membrane protein</topology>
    </subcellularLocation>
</comment>
<sequence>MSVAEQYKRHTISESRTSTVSQTNLPSPRSGSTPSPSCRLKTNVVTRCEANQSLDSVSDETLLVPERITVVTRISWESTWASIQFGERTDPRRWEPIQKRIAFYLICWICFLNGFAIGFGNVKIKAQMDEWGIHASDWVLIGMFSLTAAMHGIGSCFVAPFVQRFGSLPAIFWSSIIIFMTTAFCSFGVNTWAQYVSLRAVEGFFGSAATLIGIQIIYDMYSPGFWVTKIGVWATAIMMGPAVGSLASALIDMNWRIGFICLTGAHGLDLIAVIALMQETKYDRVTAINNTPYPQRWLKRRYEGLLGITGYRCRDGITLWDSTKGMACILWRPQFCVPALIHVLVWNLVSALGDTTVYTLFRQDKDGYSLASRRAGLIYLAPLVGLFIGQVLGGQFNKWRQNRVIVQHGSIIPETVLTGCYLPMLVGLSGFLVFSLLYQDHYHWAGLLLCWGCTVIAALNTFVTITAYIIYCFPIHAATVGALLSFFQAIVVFTSQLYATDWVAQIGIYKCFGIQGTIMCLCAFLVTNVQFWGASWRYNFHWKGELKIVEVPILTHSELAATEAKEVYRVWATSAWDRASVGPKLSPEPSSDSG</sequence>
<feature type="transmembrane region" description="Helical" evidence="6">
    <location>
        <begin position="511"/>
        <end position="533"/>
    </location>
</feature>
<evidence type="ECO:0000256" key="5">
    <source>
        <dbReference type="SAM" id="MobiDB-lite"/>
    </source>
</evidence>
<evidence type="ECO:0000256" key="1">
    <source>
        <dbReference type="ARBA" id="ARBA00004141"/>
    </source>
</evidence>
<comment type="caution">
    <text evidence="7">The sequence shown here is derived from an EMBL/GenBank/DDBJ whole genome shotgun (WGS) entry which is preliminary data.</text>
</comment>
<proteinExistence type="predicted"/>
<dbReference type="SUPFAM" id="SSF103473">
    <property type="entry name" value="MFS general substrate transporter"/>
    <property type="match status" value="1"/>
</dbReference>
<feature type="transmembrane region" description="Helical" evidence="6">
    <location>
        <begin position="101"/>
        <end position="119"/>
    </location>
</feature>
<dbReference type="GO" id="GO:0005886">
    <property type="term" value="C:plasma membrane"/>
    <property type="evidence" value="ECO:0007669"/>
    <property type="project" value="TreeGrafter"/>
</dbReference>
<keyword evidence="4 6" id="KW-0472">Membrane</keyword>
<evidence type="ECO:0000256" key="2">
    <source>
        <dbReference type="ARBA" id="ARBA00022692"/>
    </source>
</evidence>
<accession>A0A2T6ZMZ5</accession>
<feature type="transmembrane region" description="Helical" evidence="6">
    <location>
        <begin position="139"/>
        <end position="158"/>
    </location>
</feature>
<protein>
    <submittedName>
        <fullName evidence="7">Major facilitator superfamily domain-containing protein</fullName>
    </submittedName>
</protein>
<feature type="transmembrane region" description="Helical" evidence="6">
    <location>
        <begin position="416"/>
        <end position="438"/>
    </location>
</feature>
<dbReference type="Pfam" id="PF07690">
    <property type="entry name" value="MFS_1"/>
    <property type="match status" value="1"/>
</dbReference>
<gene>
    <name evidence="7" type="ORF">B9Z19DRAFT_1129087</name>
</gene>
<dbReference type="GO" id="GO:0022857">
    <property type="term" value="F:transmembrane transporter activity"/>
    <property type="evidence" value="ECO:0007669"/>
    <property type="project" value="InterPro"/>
</dbReference>
<dbReference type="PANTHER" id="PTHR23502">
    <property type="entry name" value="MAJOR FACILITATOR SUPERFAMILY"/>
    <property type="match status" value="1"/>
</dbReference>
<evidence type="ECO:0000256" key="6">
    <source>
        <dbReference type="SAM" id="Phobius"/>
    </source>
</evidence>
<dbReference type="Gene3D" id="1.20.1250.20">
    <property type="entry name" value="MFS general substrate transporter like domains"/>
    <property type="match status" value="1"/>
</dbReference>
<keyword evidence="2 6" id="KW-0812">Transmembrane</keyword>
<feature type="compositionally biased region" description="Low complexity" evidence="5">
    <location>
        <begin position="26"/>
        <end position="37"/>
    </location>
</feature>
<dbReference type="OrthoDB" id="2533084at2759"/>
<keyword evidence="8" id="KW-1185">Reference proteome</keyword>
<name>A0A2T6ZMZ5_TUBBO</name>
<feature type="transmembrane region" description="Helical" evidence="6">
    <location>
        <begin position="257"/>
        <end position="277"/>
    </location>
</feature>
<reference evidence="7 8" key="1">
    <citation type="submission" date="2017-04" db="EMBL/GenBank/DDBJ databases">
        <title>Draft genome sequence of Tuber borchii Vittad., a whitish edible truffle.</title>
        <authorList>
            <consortium name="DOE Joint Genome Institute"/>
            <person name="Murat C."/>
            <person name="Kuo A."/>
            <person name="Barry K.W."/>
            <person name="Clum A."/>
            <person name="Dockter R.B."/>
            <person name="Fauchery L."/>
            <person name="Iotti M."/>
            <person name="Kohler A."/>
            <person name="Labutti K."/>
            <person name="Lindquist E.A."/>
            <person name="Lipzen A."/>
            <person name="Ohm R.A."/>
            <person name="Wang M."/>
            <person name="Grigoriev I.V."/>
            <person name="Zambonelli A."/>
            <person name="Martin F.M."/>
        </authorList>
    </citation>
    <scope>NUCLEOTIDE SEQUENCE [LARGE SCALE GENOMIC DNA]</scope>
    <source>
        <strain evidence="7 8">Tbo3840</strain>
    </source>
</reference>